<keyword evidence="2" id="KW-1185">Reference proteome</keyword>
<proteinExistence type="predicted"/>
<comment type="caution">
    <text evidence="1">The sequence shown here is derived from an EMBL/GenBank/DDBJ whole genome shotgun (WGS) entry which is preliminary data.</text>
</comment>
<dbReference type="AlphaFoldDB" id="A0AAV8Y094"/>
<sequence>MILAQASEILIDDEGPIYKVEVHEEYENEDNVEDVVKHAPCHLEYQVIKKVVGTCIKLGKGTRACVSGNYLHPLHPECLQP</sequence>
<evidence type="ECO:0000313" key="1">
    <source>
        <dbReference type="EMBL" id="KAJ8944303.1"/>
    </source>
</evidence>
<evidence type="ECO:0000313" key="2">
    <source>
        <dbReference type="Proteomes" id="UP001162162"/>
    </source>
</evidence>
<organism evidence="1 2">
    <name type="scientific">Aromia moschata</name>
    <dbReference type="NCBI Taxonomy" id="1265417"/>
    <lineage>
        <taxon>Eukaryota</taxon>
        <taxon>Metazoa</taxon>
        <taxon>Ecdysozoa</taxon>
        <taxon>Arthropoda</taxon>
        <taxon>Hexapoda</taxon>
        <taxon>Insecta</taxon>
        <taxon>Pterygota</taxon>
        <taxon>Neoptera</taxon>
        <taxon>Endopterygota</taxon>
        <taxon>Coleoptera</taxon>
        <taxon>Polyphaga</taxon>
        <taxon>Cucujiformia</taxon>
        <taxon>Chrysomeloidea</taxon>
        <taxon>Cerambycidae</taxon>
        <taxon>Cerambycinae</taxon>
        <taxon>Callichromatini</taxon>
        <taxon>Aromia</taxon>
    </lineage>
</organism>
<gene>
    <name evidence="1" type="ORF">NQ318_021233</name>
</gene>
<reference evidence="1" key="1">
    <citation type="journal article" date="2023" name="Insect Mol. Biol.">
        <title>Genome sequencing provides insights into the evolution of gene families encoding plant cell wall-degrading enzymes in longhorned beetles.</title>
        <authorList>
            <person name="Shin N.R."/>
            <person name="Okamura Y."/>
            <person name="Kirsch R."/>
            <person name="Pauchet Y."/>
        </authorList>
    </citation>
    <scope>NUCLEOTIDE SEQUENCE</scope>
    <source>
        <strain evidence="1">AMC_N1</strain>
    </source>
</reference>
<accession>A0AAV8Y094</accession>
<dbReference type="EMBL" id="JAPWTK010000259">
    <property type="protein sequence ID" value="KAJ8944303.1"/>
    <property type="molecule type" value="Genomic_DNA"/>
</dbReference>
<protein>
    <submittedName>
        <fullName evidence="1">Uncharacterized protein</fullName>
    </submittedName>
</protein>
<dbReference type="Proteomes" id="UP001162162">
    <property type="component" value="Unassembled WGS sequence"/>
</dbReference>
<name>A0AAV8Y094_9CUCU</name>